<dbReference type="OrthoDB" id="996034at2759"/>
<organism evidence="2 3">
    <name type="scientific">Gossypium harknessii</name>
    <dbReference type="NCBI Taxonomy" id="34285"/>
    <lineage>
        <taxon>Eukaryota</taxon>
        <taxon>Viridiplantae</taxon>
        <taxon>Streptophyta</taxon>
        <taxon>Embryophyta</taxon>
        <taxon>Tracheophyta</taxon>
        <taxon>Spermatophyta</taxon>
        <taxon>Magnoliopsida</taxon>
        <taxon>eudicotyledons</taxon>
        <taxon>Gunneridae</taxon>
        <taxon>Pentapetalae</taxon>
        <taxon>rosids</taxon>
        <taxon>malvids</taxon>
        <taxon>Malvales</taxon>
        <taxon>Malvaceae</taxon>
        <taxon>Malvoideae</taxon>
        <taxon>Gossypium</taxon>
    </lineage>
</organism>
<protein>
    <recommendedName>
        <fullName evidence="1">Myb/SANT-like domain-containing protein</fullName>
    </recommendedName>
</protein>
<keyword evidence="3" id="KW-1185">Reference proteome</keyword>
<dbReference type="EMBL" id="JABFAD010000006">
    <property type="protein sequence ID" value="MBA0799767.1"/>
    <property type="molecule type" value="Genomic_DNA"/>
</dbReference>
<accession>A0A7J9GQC5</accession>
<dbReference type="Proteomes" id="UP000593560">
    <property type="component" value="Unassembled WGS sequence"/>
</dbReference>
<dbReference type="InterPro" id="IPR024752">
    <property type="entry name" value="Myb/SANT-like_dom"/>
</dbReference>
<evidence type="ECO:0000313" key="2">
    <source>
        <dbReference type="EMBL" id="MBA0799767.1"/>
    </source>
</evidence>
<evidence type="ECO:0000313" key="3">
    <source>
        <dbReference type="Proteomes" id="UP000593560"/>
    </source>
</evidence>
<name>A0A7J9GQC5_9ROSI</name>
<reference evidence="2 3" key="1">
    <citation type="journal article" date="2019" name="Genome Biol. Evol.">
        <title>Insights into the evolution of the New World diploid cottons (Gossypium, subgenus Houzingenia) based on genome sequencing.</title>
        <authorList>
            <person name="Grover C.E."/>
            <person name="Arick M.A. 2nd"/>
            <person name="Thrash A."/>
            <person name="Conover J.L."/>
            <person name="Sanders W.S."/>
            <person name="Peterson D.G."/>
            <person name="Frelichowski J.E."/>
            <person name="Scheffler J.A."/>
            <person name="Scheffler B.E."/>
            <person name="Wendel J.F."/>
        </authorList>
    </citation>
    <scope>NUCLEOTIDE SEQUENCE [LARGE SCALE GENOMIC DNA]</scope>
    <source>
        <strain evidence="2">0</strain>
        <tissue evidence="2">Leaf</tissue>
    </source>
</reference>
<evidence type="ECO:0000259" key="1">
    <source>
        <dbReference type="Pfam" id="PF12776"/>
    </source>
</evidence>
<comment type="caution">
    <text evidence="2">The sequence shown here is derived from an EMBL/GenBank/DDBJ whole genome shotgun (WGS) entry which is preliminary data.</text>
</comment>
<sequence>MFIGKDNSGFGWDERRQRIVAEDAVWNSYISVRTIFIILF</sequence>
<gene>
    <name evidence="2" type="ORF">Gohar_010261</name>
</gene>
<dbReference type="Pfam" id="PF12776">
    <property type="entry name" value="Myb_DNA-bind_3"/>
    <property type="match status" value="1"/>
</dbReference>
<proteinExistence type="predicted"/>
<dbReference type="AlphaFoldDB" id="A0A7J9GQC5"/>
<feature type="domain" description="Myb/SANT-like" evidence="1">
    <location>
        <begin position="7"/>
        <end position="29"/>
    </location>
</feature>